<keyword evidence="3" id="KW-1185">Reference proteome</keyword>
<gene>
    <name evidence="2" type="ORF">GPUH_LOCUS22153</name>
</gene>
<accession>A0A183EMG2</accession>
<feature type="region of interest" description="Disordered" evidence="1">
    <location>
        <begin position="81"/>
        <end position="111"/>
    </location>
</feature>
<proteinExistence type="predicted"/>
<protein>
    <submittedName>
        <fullName evidence="2 4">Uncharacterized protein</fullName>
    </submittedName>
</protein>
<organism evidence="4">
    <name type="scientific">Gongylonema pulchrum</name>
    <dbReference type="NCBI Taxonomy" id="637853"/>
    <lineage>
        <taxon>Eukaryota</taxon>
        <taxon>Metazoa</taxon>
        <taxon>Ecdysozoa</taxon>
        <taxon>Nematoda</taxon>
        <taxon>Chromadorea</taxon>
        <taxon>Rhabditida</taxon>
        <taxon>Spirurina</taxon>
        <taxon>Spiruromorpha</taxon>
        <taxon>Spiruroidea</taxon>
        <taxon>Gongylonematidae</taxon>
        <taxon>Gongylonema</taxon>
    </lineage>
</organism>
<feature type="compositionally biased region" description="Acidic residues" evidence="1">
    <location>
        <begin position="90"/>
        <end position="101"/>
    </location>
</feature>
<dbReference type="EMBL" id="UYRT01094380">
    <property type="protein sequence ID" value="VDN39564.1"/>
    <property type="molecule type" value="Genomic_DNA"/>
</dbReference>
<sequence>MKETGKTLQTGRGGDSNASVTIVERDECTNIVESINARERAILIYQWYLLVNVNEGEDVHGILTLGEQSGLALDLYLSDVSSSSSSFSSPDDDDYDEEMDDPGPPAGQSFI</sequence>
<evidence type="ECO:0000313" key="3">
    <source>
        <dbReference type="Proteomes" id="UP000271098"/>
    </source>
</evidence>
<name>A0A183EMG2_9BILA</name>
<evidence type="ECO:0000256" key="1">
    <source>
        <dbReference type="SAM" id="MobiDB-lite"/>
    </source>
</evidence>
<dbReference type="WBParaSite" id="GPUH_0002218001-mRNA-1">
    <property type="protein sequence ID" value="GPUH_0002218001-mRNA-1"/>
    <property type="gene ID" value="GPUH_0002218001"/>
</dbReference>
<evidence type="ECO:0000313" key="4">
    <source>
        <dbReference type="WBParaSite" id="GPUH_0002218001-mRNA-1"/>
    </source>
</evidence>
<reference evidence="2 3" key="2">
    <citation type="submission" date="2018-11" db="EMBL/GenBank/DDBJ databases">
        <authorList>
            <consortium name="Pathogen Informatics"/>
        </authorList>
    </citation>
    <scope>NUCLEOTIDE SEQUENCE [LARGE SCALE GENOMIC DNA]</scope>
</reference>
<reference evidence="4" key="1">
    <citation type="submission" date="2016-06" db="UniProtKB">
        <authorList>
            <consortium name="WormBaseParasite"/>
        </authorList>
    </citation>
    <scope>IDENTIFICATION</scope>
</reference>
<dbReference type="AlphaFoldDB" id="A0A183EMG2"/>
<dbReference type="Proteomes" id="UP000271098">
    <property type="component" value="Unassembled WGS sequence"/>
</dbReference>
<evidence type="ECO:0000313" key="2">
    <source>
        <dbReference type="EMBL" id="VDN39564.1"/>
    </source>
</evidence>